<dbReference type="InterPro" id="IPR008964">
    <property type="entry name" value="Invasin/intimin_cell_adhesion"/>
</dbReference>
<dbReference type="SMART" id="SM00635">
    <property type="entry name" value="BID_2"/>
    <property type="match status" value="14"/>
</dbReference>
<dbReference type="eggNOG" id="COG5492">
    <property type="taxonomic scope" value="Bacteria"/>
</dbReference>
<dbReference type="InterPro" id="IPR003343">
    <property type="entry name" value="Big_2"/>
</dbReference>
<keyword evidence="1" id="KW-0732">Signal</keyword>
<feature type="domain" description="BIG2" evidence="2">
    <location>
        <begin position="1223"/>
        <end position="1307"/>
    </location>
</feature>
<dbReference type="InterPro" id="IPR013320">
    <property type="entry name" value="ConA-like_dom_sf"/>
</dbReference>
<dbReference type="Gene3D" id="2.60.40.1080">
    <property type="match status" value="14"/>
</dbReference>
<evidence type="ECO:0000259" key="2">
    <source>
        <dbReference type="SMART" id="SM00635"/>
    </source>
</evidence>
<feature type="domain" description="BIG2" evidence="2">
    <location>
        <begin position="777"/>
        <end position="860"/>
    </location>
</feature>
<feature type="domain" description="BIG2" evidence="2">
    <location>
        <begin position="146"/>
        <end position="228"/>
    </location>
</feature>
<feature type="domain" description="BIG2" evidence="2">
    <location>
        <begin position="323"/>
        <end position="404"/>
    </location>
</feature>
<dbReference type="RefSeq" id="WP_051544802.1">
    <property type="nucleotide sequence ID" value="NZ_CAAAJE010000002.1"/>
</dbReference>
<dbReference type="SUPFAM" id="SSF49899">
    <property type="entry name" value="Concanavalin A-like lectins/glucanases"/>
    <property type="match status" value="1"/>
</dbReference>
<dbReference type="InterPro" id="IPR045197">
    <property type="entry name" value="NUP210-like"/>
</dbReference>
<accession>A0A0W0YN36</accession>
<feature type="domain" description="BIG2" evidence="2">
    <location>
        <begin position="233"/>
        <end position="318"/>
    </location>
</feature>
<dbReference type="PATRIC" id="fig|28087.4.peg.946"/>
<feature type="domain" description="BIG2" evidence="2">
    <location>
        <begin position="866"/>
        <end position="947"/>
    </location>
</feature>
<evidence type="ECO:0000313" key="3">
    <source>
        <dbReference type="EMBL" id="KTD58279.1"/>
    </source>
</evidence>
<feature type="domain" description="BIG2" evidence="2">
    <location>
        <begin position="499"/>
        <end position="586"/>
    </location>
</feature>
<dbReference type="PANTHER" id="PTHR23019">
    <property type="entry name" value="NUCLEAR PORE MEMBRANE GLYCOPROTEIN GP210-RELATED"/>
    <property type="match status" value="1"/>
</dbReference>
<dbReference type="Pfam" id="PF02368">
    <property type="entry name" value="Big_2"/>
    <property type="match status" value="12"/>
</dbReference>
<feature type="domain" description="BIG2" evidence="2">
    <location>
        <begin position="591"/>
        <end position="675"/>
    </location>
</feature>
<evidence type="ECO:0000256" key="1">
    <source>
        <dbReference type="SAM" id="SignalP"/>
    </source>
</evidence>
<reference evidence="3 4" key="1">
    <citation type="submission" date="2015-11" db="EMBL/GenBank/DDBJ databases">
        <title>Genomic analysis of 38 Legionella species identifies large and diverse effector repertoires.</title>
        <authorList>
            <person name="Burstein D."/>
            <person name="Amaro F."/>
            <person name="Zusman T."/>
            <person name="Lifshitz Z."/>
            <person name="Cohen O."/>
            <person name="Gilbert J.A."/>
            <person name="Pupko T."/>
            <person name="Shuman H.A."/>
            <person name="Segal G."/>
        </authorList>
    </citation>
    <scope>NUCLEOTIDE SEQUENCE [LARGE SCALE GENOMIC DNA]</scope>
    <source>
        <strain evidence="3 4">Mt.St.Helens-4</strain>
    </source>
</reference>
<feature type="chain" id="PRO_5006917857" evidence="1">
    <location>
        <begin position="26"/>
        <end position="1905"/>
    </location>
</feature>
<dbReference type="EMBL" id="LNYV01000013">
    <property type="protein sequence ID" value="KTD58279.1"/>
    <property type="molecule type" value="Genomic_DNA"/>
</dbReference>
<feature type="domain" description="BIG2" evidence="2">
    <location>
        <begin position="1039"/>
        <end position="1123"/>
    </location>
</feature>
<evidence type="ECO:0000313" key="4">
    <source>
        <dbReference type="Proteomes" id="UP000054621"/>
    </source>
</evidence>
<comment type="caution">
    <text evidence="3">The sequence shown here is derived from an EMBL/GenBank/DDBJ whole genome shotgun (WGS) entry which is preliminary data.</text>
</comment>
<name>A0A0W0YN36_9GAMM</name>
<feature type="domain" description="BIG2" evidence="2">
    <location>
        <begin position="1132"/>
        <end position="1218"/>
    </location>
</feature>
<feature type="domain" description="BIG2" evidence="2">
    <location>
        <begin position="952"/>
        <end position="1034"/>
    </location>
</feature>
<feature type="domain" description="BIG2" evidence="2">
    <location>
        <begin position="1312"/>
        <end position="1398"/>
    </location>
</feature>
<sequence length="1905" mass="191099">MKRINFLIQLLIGLFAFSFMAMAQAGGPLWTFAPVDGYPSSLTISNTGTATVKYTVTNQTNKKRTLVMQPQVGVSQTQPCTVGPKGSTSSSCTLTLTISGSLLPPSGVSGGPGLCQANPNGTPNPNLCYQPSPANILNIKVTAEPSLVSIDVTPVNPAIAQGITQQFNATGIYSDNSTKDLTTSVIWSSSNTSIATISSSTGLAEGISQGTVTISATSGAIVGTTNLTVTTAKLKSIVVKPTNPQIAQGTTQQFIAEGIFTDGSIHNITSSVVWSSSNTTVALISNRLATNGLAAGRSAGSATITATLGGISGTTTLTVTNAVLQSIFVTPMNRTIAQGIKLQYIATGVFSDNSTQDLTNSVNWASSNTSIATISNTGEATGIAQGKVLIKATSGNVFGTTSLTVTAATLTSIAVTPANSSIAKGTTQQFIATGTFTDGSTSDITSSVLWSSSQPAFAPISNDVGSRGVATGESAGQTTITATLGAVSGNTPFTVTNATLTSISVSPANQTIANGVSLQYTATGIYSDNSIQDLTYSDTLIWSTSNAAVALITATGPNAGQATGTGPGVATITATYGTLSGTATLTVTAATLQSIAVTPTNATLPLATTQQFIATGTFSNGTTYDITSSVEWSSGNNDVLSFSNPVINGLATGETVGTTTVKATLGTVSSPNVNATVTNATLVSINVDPANAAIPQGFTQQFTATGVYSDGSTKPLTSAVSWSSSAPSVATISDDPETRGLATGVSASSTPATITATYTDVSSTVSGTANLTVSTATLRSIAVTPTSTTIITSTTQQFTAVGTFTNGTTYDITSSVTWGAANPTIASFDAQVKGLATGLTVGSTGITATLGAVVSNSANLEVIDAVLTSIVVTPANKSIVQGTTQQFTATGVYSNGRTANLTDLVNWDSSNPSVATINTSGVASAIAGGSATIRADLSGIVGSTTLSVTPATLVSIGVAPANQQIANGTTQQYKATGVYSNGSELDLTSAVSWTSGNNAVASISSHGGLATAKSAGSTTITATLGTISGFTPLTVSNATLASIEVAPANAVIATGLTQLYTATGVYSDGSTRPLTSSDGLTWSSNSSAVSISNEGLATGLTVTTTPATITATYTNGSGTTLGTAVLSVSSATLKSITVTPSTASIAKGTTQQFIASGTFTDGTSSDITSSVVWSSDSGTVNISNTAGSKGLATGLSATTTAAHITATLNGLSSTASLTVTNAVLTSITVNPTTAVIADGTTQQFSATGVYSDLSTQPLTSSDGLTWSTSDPNIAAISTTTGLATGIDPGTATITATANNVSGTANLIVTNATLVSLAITPVNPRIVAGATQQFIATGTYSDSKQYDLTSAVTWSSSNDVVASVSNQPGQKGLATSYTTTGTTIITATLNALSDSTNLNVEAGFTLSGSVSNLTIGSGYSVTLQNNGGDNLLLDANGSFTFPEKYLSGTSYNVTVLIQPTGQQCSVTNATGTFPQVTDVEVVCNALFARDSFTGASATLPWITLASSNDQACLTAGDNTGSIPACQANTEGAGTPDGLTPDQDGNGVLRLTTTDPTFQGSGIIESTPVPTSQGLSLEFQVFSYSDDIASGADGISFMIINADAGSPPSALGCVGAGLGYGRISHGYVGIGLDEYGNFSKEPVCSSGTPNNPNNIGIRGATTSDPNSSNPYILGNNPTISMWQRESLRTNVTALDYRITFTSAGVISVFLNGTPYLAGVNVVPGAGTPPEMLYFGFAASTGTHYNIHEIRNFAISIPTDTSLDVSLEATPNPLIAGGSNQYYTFTIRNTGGSSSSGTIQLFDNGLPAGITLAGPLSLGGPAAGVGTPALQGCNSSGSSIGSSCTITGATITSVSPNNYLTVTVPINVPSPATDVTYSASIKGGGDLGCNSAVYSPYLCSGSISLNVN</sequence>
<feature type="domain" description="BIG2" evidence="2">
    <location>
        <begin position="409"/>
        <end position="494"/>
    </location>
</feature>
<feature type="domain" description="BIG2" evidence="2">
    <location>
        <begin position="681"/>
        <end position="768"/>
    </location>
</feature>
<dbReference type="SUPFAM" id="SSF49373">
    <property type="entry name" value="Invasin/intimin cell-adhesion fragments"/>
    <property type="match status" value="7"/>
</dbReference>
<dbReference type="OrthoDB" id="9787204at2"/>
<dbReference type="eggNOG" id="COG3419">
    <property type="taxonomic scope" value="Bacteria"/>
</dbReference>
<organism evidence="3 4">
    <name type="scientific">Legionella sainthelensi</name>
    <dbReference type="NCBI Taxonomy" id="28087"/>
    <lineage>
        <taxon>Bacteria</taxon>
        <taxon>Pseudomonadati</taxon>
        <taxon>Pseudomonadota</taxon>
        <taxon>Gammaproteobacteria</taxon>
        <taxon>Legionellales</taxon>
        <taxon>Legionellaceae</taxon>
        <taxon>Legionella</taxon>
    </lineage>
</organism>
<gene>
    <name evidence="3" type="ORF">Lsai_0886</name>
</gene>
<dbReference type="Proteomes" id="UP000054621">
    <property type="component" value="Unassembled WGS sequence"/>
</dbReference>
<protein>
    <submittedName>
        <fullName evidence="3">Protein with a bacterial immunoglobulin-like domain protein</fullName>
    </submittedName>
</protein>
<proteinExistence type="predicted"/>
<feature type="signal peptide" evidence="1">
    <location>
        <begin position="1"/>
        <end position="25"/>
    </location>
</feature>
<dbReference type="FunFam" id="2.60.40.1080:FF:000001">
    <property type="entry name" value="Bacterial Ig-like domain, group 2"/>
    <property type="match status" value="11"/>
</dbReference>
<dbReference type="eggNOG" id="COG2706">
    <property type="taxonomic scope" value="Bacteria"/>
</dbReference>
<dbReference type="PANTHER" id="PTHR23019:SF0">
    <property type="entry name" value="NUCLEAR PORE MEMBRANE GLYCOPROTEIN 210"/>
    <property type="match status" value="1"/>
</dbReference>